<dbReference type="InterPro" id="IPR005590">
    <property type="entry name" value="DUF333"/>
</dbReference>
<dbReference type="PANTHER" id="PTHR38008">
    <property type="entry name" value="HEMOLYSIN-RELATED"/>
    <property type="match status" value="1"/>
</dbReference>
<evidence type="ECO:0000313" key="2">
    <source>
        <dbReference type="EMBL" id="GAH51976.1"/>
    </source>
</evidence>
<keyword evidence="1" id="KW-1133">Transmembrane helix</keyword>
<evidence type="ECO:0008006" key="3">
    <source>
        <dbReference type="Google" id="ProtNLM"/>
    </source>
</evidence>
<dbReference type="EMBL" id="BARU01024672">
    <property type="protein sequence ID" value="GAH51976.1"/>
    <property type="molecule type" value="Genomic_DNA"/>
</dbReference>
<protein>
    <recommendedName>
        <fullName evidence="3">DUF333 domain-containing protein</fullName>
    </recommendedName>
</protein>
<gene>
    <name evidence="2" type="ORF">S03H2_39856</name>
</gene>
<dbReference type="Pfam" id="PF03891">
    <property type="entry name" value="DUF333"/>
    <property type="match status" value="1"/>
</dbReference>
<comment type="caution">
    <text evidence="2">The sequence shown here is derived from an EMBL/GenBank/DDBJ whole genome shotgun (WGS) entry which is preliminary data.</text>
</comment>
<accession>X1G276</accession>
<keyword evidence="1" id="KW-0472">Membrane</keyword>
<dbReference type="PANTHER" id="PTHR38008:SF2">
    <property type="entry name" value="HEMOLYSIN"/>
    <property type="match status" value="1"/>
</dbReference>
<reference evidence="2" key="1">
    <citation type="journal article" date="2014" name="Front. Microbiol.">
        <title>High frequency of phylogenetically diverse reductive dehalogenase-homologous genes in deep subseafloor sedimentary metagenomes.</title>
        <authorList>
            <person name="Kawai M."/>
            <person name="Futagami T."/>
            <person name="Toyoda A."/>
            <person name="Takaki Y."/>
            <person name="Nishi S."/>
            <person name="Hori S."/>
            <person name="Arai W."/>
            <person name="Tsubouchi T."/>
            <person name="Morono Y."/>
            <person name="Uchiyama I."/>
            <person name="Ito T."/>
            <person name="Fujiyama A."/>
            <person name="Inagaki F."/>
            <person name="Takami H."/>
        </authorList>
    </citation>
    <scope>NUCLEOTIDE SEQUENCE</scope>
    <source>
        <strain evidence="2">Expedition CK06-06</strain>
    </source>
</reference>
<keyword evidence="1" id="KW-0812">Transmembrane</keyword>
<proteinExistence type="predicted"/>
<organism evidence="2">
    <name type="scientific">marine sediment metagenome</name>
    <dbReference type="NCBI Taxonomy" id="412755"/>
    <lineage>
        <taxon>unclassified sequences</taxon>
        <taxon>metagenomes</taxon>
        <taxon>ecological metagenomes</taxon>
    </lineage>
</organism>
<sequence length="202" mass="23286">KRVKEILEDLYLIDRSLRKHQNELEKLIEKLLMAKPDVEIDEAFKAKLRAELLDRVVELKAKKALFWNFFNFQKFSYVHALSLFLLCALLIVPAVYYLNRPAPTEEPSVFEELPMLANPASVFCKEQGGVLEHRMFEAEQKGFCIFEDGSECGQWDFFRGECQKGERFCKDMCGDGICQEFVCTALGCPCSETKETCPEDCK</sequence>
<name>X1G276_9ZZZZ</name>
<feature type="non-terminal residue" evidence="2">
    <location>
        <position position="1"/>
    </location>
</feature>
<feature type="transmembrane region" description="Helical" evidence="1">
    <location>
        <begin position="77"/>
        <end position="98"/>
    </location>
</feature>
<evidence type="ECO:0000256" key="1">
    <source>
        <dbReference type="SAM" id="Phobius"/>
    </source>
</evidence>
<dbReference type="AlphaFoldDB" id="X1G276"/>